<keyword evidence="1" id="KW-0812">Transmembrane</keyword>
<dbReference type="PANTHER" id="PTHR37744:SF1">
    <property type="entry name" value="STAR LIPID TRANSFER-LIKE PROTEIN"/>
    <property type="match status" value="1"/>
</dbReference>
<sequence length="130" mass="13246">MRAPHVSEFSGCIECQLQQLNRSPNTLVTAAEMDDRGGGGEAERWPWWAAASAAQAAAGIALFRRGRSGAAVAMPFKAFGIASLFVGSGATAVAAGVLAAGVGSVEEMKGVGASIRRWMGAPPRRAGGSD</sequence>
<dbReference type="EMBL" id="NCVQ01000002">
    <property type="protein sequence ID" value="PWZ44909.1"/>
    <property type="molecule type" value="Genomic_DNA"/>
</dbReference>
<dbReference type="Proteomes" id="UP000251960">
    <property type="component" value="Chromosome 10"/>
</dbReference>
<accession>A0A3L6GAI7</accession>
<dbReference type="AlphaFoldDB" id="A0A3L6GAI7"/>
<organism evidence="2">
    <name type="scientific">Zea mays</name>
    <name type="common">Maize</name>
    <dbReference type="NCBI Taxonomy" id="4577"/>
    <lineage>
        <taxon>Eukaryota</taxon>
        <taxon>Viridiplantae</taxon>
        <taxon>Streptophyta</taxon>
        <taxon>Embryophyta</taxon>
        <taxon>Tracheophyta</taxon>
        <taxon>Spermatophyta</taxon>
        <taxon>Magnoliopsida</taxon>
        <taxon>Liliopsida</taxon>
        <taxon>Poales</taxon>
        <taxon>Poaceae</taxon>
        <taxon>PACMAD clade</taxon>
        <taxon>Panicoideae</taxon>
        <taxon>Andropogonodae</taxon>
        <taxon>Andropogoneae</taxon>
        <taxon>Tripsacinae</taxon>
        <taxon>Zea</taxon>
    </lineage>
</organism>
<comment type="caution">
    <text evidence="2">The sequence shown here is derived from an EMBL/GenBank/DDBJ whole genome shotgun (WGS) entry which is preliminary data.</text>
</comment>
<evidence type="ECO:0000256" key="1">
    <source>
        <dbReference type="SAM" id="Phobius"/>
    </source>
</evidence>
<dbReference type="PANTHER" id="PTHR37744">
    <property type="entry name" value="STAR LIPID TRANSFER-LIKE PROTEIN"/>
    <property type="match status" value="1"/>
</dbReference>
<protein>
    <submittedName>
        <fullName evidence="2">Uncharacterized protein</fullName>
    </submittedName>
</protein>
<name>A0A3L6GAI7_MAIZE</name>
<keyword evidence="1" id="KW-0472">Membrane</keyword>
<gene>
    <name evidence="2" type="ORF">Zm00014a_003652</name>
</gene>
<reference evidence="2" key="1">
    <citation type="journal article" date="2018" name="Nat. Genet.">
        <title>Extensive intraspecific gene order and gene structural variations between Mo17 and other maize genomes.</title>
        <authorList>
            <person name="Sun S."/>
            <person name="Zhou Y."/>
            <person name="Chen J."/>
            <person name="Shi J."/>
            <person name="Zhao H."/>
            <person name="Zhao H."/>
            <person name="Song W."/>
            <person name="Zhang M."/>
            <person name="Cui Y."/>
            <person name="Dong X."/>
            <person name="Liu H."/>
            <person name="Ma X."/>
            <person name="Jiao Y."/>
            <person name="Wang B."/>
            <person name="Wei X."/>
            <person name="Stein J.C."/>
            <person name="Glaubitz J.C."/>
            <person name="Lu F."/>
            <person name="Yu G."/>
            <person name="Liang C."/>
            <person name="Fengler K."/>
            <person name="Li B."/>
            <person name="Rafalski A."/>
            <person name="Schnable P.S."/>
            <person name="Ware D.H."/>
            <person name="Buckler E.S."/>
            <person name="Lai J."/>
        </authorList>
    </citation>
    <scope>NUCLEOTIDE SEQUENCE [LARGE SCALE GENOMIC DNA]</scope>
    <source>
        <tissue evidence="2">Seedling</tissue>
    </source>
</reference>
<proteinExistence type="predicted"/>
<feature type="transmembrane region" description="Helical" evidence="1">
    <location>
        <begin position="76"/>
        <end position="100"/>
    </location>
</feature>
<dbReference type="ExpressionAtlas" id="A0A3L6GAI7">
    <property type="expression patterns" value="baseline and differential"/>
</dbReference>
<evidence type="ECO:0000313" key="2">
    <source>
        <dbReference type="EMBL" id="PWZ44909.1"/>
    </source>
</evidence>
<keyword evidence="1" id="KW-1133">Transmembrane helix</keyword>